<evidence type="ECO:0000313" key="1">
    <source>
        <dbReference type="EMBL" id="KAG0446301.1"/>
    </source>
</evidence>
<evidence type="ECO:0000313" key="3">
    <source>
        <dbReference type="Proteomes" id="UP000636800"/>
    </source>
</evidence>
<keyword evidence="3" id="KW-1185">Reference proteome</keyword>
<dbReference type="Proteomes" id="UP000639772">
    <property type="component" value="Unassembled WGS sequence"/>
</dbReference>
<dbReference type="AlphaFoldDB" id="A0A835P473"/>
<organism evidence="2 3">
    <name type="scientific">Vanilla planifolia</name>
    <name type="common">Vanilla</name>
    <dbReference type="NCBI Taxonomy" id="51239"/>
    <lineage>
        <taxon>Eukaryota</taxon>
        <taxon>Viridiplantae</taxon>
        <taxon>Streptophyta</taxon>
        <taxon>Embryophyta</taxon>
        <taxon>Tracheophyta</taxon>
        <taxon>Spermatophyta</taxon>
        <taxon>Magnoliopsida</taxon>
        <taxon>Liliopsida</taxon>
        <taxon>Asparagales</taxon>
        <taxon>Orchidaceae</taxon>
        <taxon>Vanilloideae</taxon>
        <taxon>Vanilleae</taxon>
        <taxon>Vanilla</taxon>
    </lineage>
</organism>
<evidence type="ECO:0000313" key="2">
    <source>
        <dbReference type="EMBL" id="KAG0446316.1"/>
    </source>
</evidence>
<proteinExistence type="predicted"/>
<comment type="caution">
    <text evidence="2">The sequence shown here is derived from an EMBL/GenBank/DDBJ whole genome shotgun (WGS) entry which is preliminary data.</text>
</comment>
<sequence>MTVRRRTTCRRPMQTALDAVTDSFQELMFCRRGCDIRQSSSVAGRCIPATVTGPHLSTSLSA</sequence>
<name>A0A835P473_VANPL</name>
<gene>
    <name evidence="2" type="ORF">HPP92_028903</name>
    <name evidence="1" type="ORF">HPP92_028913</name>
</gene>
<accession>A0A835P473</accession>
<evidence type="ECO:0000313" key="4">
    <source>
        <dbReference type="Proteomes" id="UP000639772"/>
    </source>
</evidence>
<dbReference type="EMBL" id="JADCNM010000592">
    <property type="protein sequence ID" value="KAG0446301.1"/>
    <property type="molecule type" value="Genomic_DNA"/>
</dbReference>
<dbReference type="EMBL" id="JADCNL010000591">
    <property type="protein sequence ID" value="KAG0446316.1"/>
    <property type="molecule type" value="Genomic_DNA"/>
</dbReference>
<protein>
    <submittedName>
        <fullName evidence="2">Uncharacterized protein</fullName>
    </submittedName>
</protein>
<dbReference type="Proteomes" id="UP000636800">
    <property type="component" value="Unassembled WGS sequence"/>
</dbReference>
<reference evidence="3 4" key="1">
    <citation type="journal article" date="2020" name="Nat. Food">
        <title>A phased Vanilla planifolia genome enables genetic improvement of flavour and production.</title>
        <authorList>
            <person name="Hasing T."/>
            <person name="Tang H."/>
            <person name="Brym M."/>
            <person name="Khazi F."/>
            <person name="Huang T."/>
            <person name="Chambers A.H."/>
        </authorList>
    </citation>
    <scope>NUCLEOTIDE SEQUENCE [LARGE SCALE GENOMIC DNA]</scope>
    <source>
        <tissue evidence="2">Leaf</tissue>
    </source>
</reference>